<reference evidence="2 3" key="1">
    <citation type="journal article" date="2019" name="Commun. Biol.">
        <title>The bagworm genome reveals a unique fibroin gene that provides high tensile strength.</title>
        <authorList>
            <person name="Kono N."/>
            <person name="Nakamura H."/>
            <person name="Ohtoshi R."/>
            <person name="Tomita M."/>
            <person name="Numata K."/>
            <person name="Arakawa K."/>
        </authorList>
    </citation>
    <scope>NUCLEOTIDE SEQUENCE [LARGE SCALE GENOMIC DNA]</scope>
</reference>
<comment type="caution">
    <text evidence="2">The sequence shown here is derived from an EMBL/GenBank/DDBJ whole genome shotgun (WGS) entry which is preliminary data.</text>
</comment>
<name>A0A4C1W0N4_EUMVA</name>
<protein>
    <submittedName>
        <fullName evidence="2">Uncharacterized protein</fullName>
    </submittedName>
</protein>
<sequence>MSPAYHHDLYLHKGWMVNDRDGRNKAPSRRPRGGSSHAKVKRPSAPAAPEETIPKAPQMNKMRPQKVAVMYNIAMFPGGQRA</sequence>
<proteinExistence type="predicted"/>
<feature type="region of interest" description="Disordered" evidence="1">
    <location>
        <begin position="12"/>
        <end position="61"/>
    </location>
</feature>
<dbReference type="AlphaFoldDB" id="A0A4C1W0N4"/>
<evidence type="ECO:0000313" key="2">
    <source>
        <dbReference type="EMBL" id="GBP44623.1"/>
    </source>
</evidence>
<evidence type="ECO:0000313" key="3">
    <source>
        <dbReference type="Proteomes" id="UP000299102"/>
    </source>
</evidence>
<evidence type="ECO:0000256" key="1">
    <source>
        <dbReference type="SAM" id="MobiDB-lite"/>
    </source>
</evidence>
<organism evidence="2 3">
    <name type="scientific">Eumeta variegata</name>
    <name type="common">Bagworm moth</name>
    <name type="synonym">Eumeta japonica</name>
    <dbReference type="NCBI Taxonomy" id="151549"/>
    <lineage>
        <taxon>Eukaryota</taxon>
        <taxon>Metazoa</taxon>
        <taxon>Ecdysozoa</taxon>
        <taxon>Arthropoda</taxon>
        <taxon>Hexapoda</taxon>
        <taxon>Insecta</taxon>
        <taxon>Pterygota</taxon>
        <taxon>Neoptera</taxon>
        <taxon>Endopterygota</taxon>
        <taxon>Lepidoptera</taxon>
        <taxon>Glossata</taxon>
        <taxon>Ditrysia</taxon>
        <taxon>Tineoidea</taxon>
        <taxon>Psychidae</taxon>
        <taxon>Oiketicinae</taxon>
        <taxon>Eumeta</taxon>
    </lineage>
</organism>
<accession>A0A4C1W0N4</accession>
<feature type="compositionally biased region" description="Basic residues" evidence="1">
    <location>
        <begin position="26"/>
        <end position="42"/>
    </location>
</feature>
<gene>
    <name evidence="2" type="ORF">EVAR_75080_1</name>
</gene>
<keyword evidence="3" id="KW-1185">Reference proteome</keyword>
<dbReference type="EMBL" id="BGZK01000455">
    <property type="protein sequence ID" value="GBP44623.1"/>
    <property type="molecule type" value="Genomic_DNA"/>
</dbReference>
<dbReference type="Proteomes" id="UP000299102">
    <property type="component" value="Unassembled WGS sequence"/>
</dbReference>